<accession>A0A4R3JUF7</accession>
<dbReference type="EMBL" id="SLZY01000019">
    <property type="protein sequence ID" value="TCS69733.1"/>
    <property type="molecule type" value="Genomic_DNA"/>
</dbReference>
<evidence type="ECO:0000259" key="4">
    <source>
        <dbReference type="Pfam" id="PF04575"/>
    </source>
</evidence>
<dbReference type="InterPro" id="IPR011990">
    <property type="entry name" value="TPR-like_helical_dom_sf"/>
</dbReference>
<evidence type="ECO:0000256" key="2">
    <source>
        <dbReference type="PROSITE-ProRule" id="PRU00339"/>
    </source>
</evidence>
<keyword evidence="6" id="KW-1185">Reference proteome</keyword>
<organism evidence="5 6">
    <name type="scientific">Sulfuritortus calidifontis</name>
    <dbReference type="NCBI Taxonomy" id="1914471"/>
    <lineage>
        <taxon>Bacteria</taxon>
        <taxon>Pseudomonadati</taxon>
        <taxon>Pseudomonadota</taxon>
        <taxon>Betaproteobacteria</taxon>
        <taxon>Nitrosomonadales</taxon>
        <taxon>Thiobacillaceae</taxon>
        <taxon>Sulfuritortus</taxon>
    </lineage>
</organism>
<dbReference type="SUPFAM" id="SSF48452">
    <property type="entry name" value="TPR-like"/>
    <property type="match status" value="1"/>
</dbReference>
<feature type="region of interest" description="Disordered" evidence="3">
    <location>
        <begin position="1"/>
        <end position="20"/>
    </location>
</feature>
<dbReference type="Pfam" id="PF14559">
    <property type="entry name" value="TPR_19"/>
    <property type="match status" value="1"/>
</dbReference>
<comment type="subcellular location">
    <subcellularLocation>
        <location evidence="1">Cell outer membrane</location>
    </subcellularLocation>
</comment>
<feature type="domain" description="Surface lipoprotein assembly modifier C-terminal" evidence="4">
    <location>
        <begin position="157"/>
        <end position="446"/>
    </location>
</feature>
<name>A0A4R3JUF7_9PROT</name>
<gene>
    <name evidence="5" type="ORF">EDC61_11931</name>
</gene>
<protein>
    <submittedName>
        <fullName evidence="5">Tetratricopeptide repeat protein</fullName>
    </submittedName>
</protein>
<evidence type="ECO:0000313" key="5">
    <source>
        <dbReference type="EMBL" id="TCS69733.1"/>
    </source>
</evidence>
<keyword evidence="2" id="KW-0802">TPR repeat</keyword>
<dbReference type="GO" id="GO:0009279">
    <property type="term" value="C:cell outer membrane"/>
    <property type="evidence" value="ECO:0007669"/>
    <property type="project" value="UniProtKB-SubCell"/>
</dbReference>
<feature type="compositionally biased region" description="Basic and acidic residues" evidence="3">
    <location>
        <begin position="1"/>
        <end position="16"/>
    </location>
</feature>
<dbReference type="Gene3D" id="1.25.40.10">
    <property type="entry name" value="Tetratricopeptide repeat domain"/>
    <property type="match status" value="1"/>
</dbReference>
<sequence>MGQEKAKTDPPAERSFETTPTVEQVQQAVLDEAAAAVDDYRKLAAQLLALGLHQEAYDLLAENLKKNPNDVETPFLMGVALTELDRPDEAIPIFEQLLRENPNLPRVRLELARAYNANAQFEKARAEFRAVKALNPPAAVGENIDKYLAAMDAQRFWSARVSLGFVHDDNVNAGPSSSSILAFGVPFTLNNASLPRHDSGWNVSASINHVYPRSRRFAWQTTAAYSRTDYTNVSDFDSDNISVSTGPTWKLPKYVVSAPVVLDHMRLGGDRYSTAWGLAPQVQYPLNERMLLEGGATVQTREYFNTATATTRSDRNGGVYAANAGLRYSLDETSFIQAGYRLTREDTRQAYLDFTGHSVFATYFKGLPHGLTLVVQPSIARNAYDEKEAAFPEATRKDVIYTVNINLAKELDKKGLSLALGYTYTKSDSNLALYSYDRNQVTLQLVGVF</sequence>
<reference evidence="5 6" key="1">
    <citation type="submission" date="2019-03" db="EMBL/GenBank/DDBJ databases">
        <title>Genomic Encyclopedia of Type Strains, Phase IV (KMG-IV): sequencing the most valuable type-strain genomes for metagenomic binning, comparative biology and taxonomic classification.</title>
        <authorList>
            <person name="Goeker M."/>
        </authorList>
    </citation>
    <scope>NUCLEOTIDE SEQUENCE [LARGE SCALE GENOMIC DNA]</scope>
    <source>
        <strain evidence="5 6">DSM 103923</strain>
    </source>
</reference>
<dbReference type="Proteomes" id="UP000295135">
    <property type="component" value="Unassembled WGS sequence"/>
</dbReference>
<dbReference type="InterPro" id="IPR019734">
    <property type="entry name" value="TPR_rpt"/>
</dbReference>
<feature type="repeat" description="TPR" evidence="2">
    <location>
        <begin position="71"/>
        <end position="104"/>
    </location>
</feature>
<dbReference type="InterPro" id="IPR011250">
    <property type="entry name" value="OMP/PagP_B-barrel"/>
</dbReference>
<dbReference type="PROSITE" id="PS50005">
    <property type="entry name" value="TPR"/>
    <property type="match status" value="1"/>
</dbReference>
<evidence type="ECO:0000256" key="3">
    <source>
        <dbReference type="SAM" id="MobiDB-lite"/>
    </source>
</evidence>
<dbReference type="Pfam" id="PF04575">
    <property type="entry name" value="SlipAM"/>
    <property type="match status" value="1"/>
</dbReference>
<comment type="caution">
    <text evidence="5">The sequence shown here is derived from an EMBL/GenBank/DDBJ whole genome shotgun (WGS) entry which is preliminary data.</text>
</comment>
<dbReference type="AlphaFoldDB" id="A0A4R3JUF7"/>
<dbReference type="InterPro" id="IPR007655">
    <property type="entry name" value="Slam_C"/>
</dbReference>
<proteinExistence type="predicted"/>
<evidence type="ECO:0000256" key="1">
    <source>
        <dbReference type="ARBA" id="ARBA00004442"/>
    </source>
</evidence>
<dbReference type="SUPFAM" id="SSF56925">
    <property type="entry name" value="OMPA-like"/>
    <property type="match status" value="1"/>
</dbReference>
<dbReference type="SMART" id="SM00028">
    <property type="entry name" value="TPR"/>
    <property type="match status" value="3"/>
</dbReference>
<evidence type="ECO:0000313" key="6">
    <source>
        <dbReference type="Proteomes" id="UP000295135"/>
    </source>
</evidence>